<dbReference type="HOGENOM" id="CLU_3259765_0_0_6"/>
<evidence type="ECO:0000313" key="1">
    <source>
        <dbReference type="EMBL" id="BAC94812.1"/>
    </source>
</evidence>
<dbReference type="AlphaFoldDB" id="Q7MJW2"/>
<dbReference type="EMBL" id="BA000037">
    <property type="protein sequence ID" value="BAC94812.1"/>
    <property type="molecule type" value="Genomic_DNA"/>
</dbReference>
<accession>Q7MJW2</accession>
<protein>
    <submittedName>
        <fullName evidence="1">Uncharacterized protein</fullName>
    </submittedName>
</protein>
<reference evidence="1 2" key="1">
    <citation type="journal article" date="2003" name="Genome Res.">
        <title>Comparative genome analysis of Vibrio vulnificus, a marine pathogen.</title>
        <authorList>
            <person name="Chen C.Y."/>
            <person name="Wu K.M."/>
            <person name="Chang Y.C."/>
            <person name="Chang C.H."/>
            <person name="Tsai H.C."/>
            <person name="Liao T.L."/>
            <person name="Liu Y.M."/>
            <person name="Chen H.J."/>
            <person name="Shen A.B."/>
            <person name="Li J.C."/>
            <person name="Su T.L."/>
            <person name="Shao C.P."/>
            <person name="Lee C.T."/>
            <person name="Hor L.I."/>
            <person name="Tsai S.F."/>
        </authorList>
    </citation>
    <scope>NUCLEOTIDE SEQUENCE [LARGE SCALE GENOMIC DNA]</scope>
    <source>
        <strain evidence="1 2">YJ016</strain>
    </source>
</reference>
<sequence length="42" mass="4811">MSTDKAQSEKAKIFGRHLSAIRIWDKTRCPPTLKINKAAIER</sequence>
<evidence type="ECO:0000313" key="2">
    <source>
        <dbReference type="Proteomes" id="UP000002675"/>
    </source>
</evidence>
<dbReference type="KEGG" id="vvy:VV2048"/>
<proteinExistence type="predicted"/>
<gene>
    <name evidence="1" type="ordered locus">VV2048</name>
</gene>
<organism evidence="1 2">
    <name type="scientific">Vibrio vulnificus (strain YJ016)</name>
    <dbReference type="NCBI Taxonomy" id="196600"/>
    <lineage>
        <taxon>Bacteria</taxon>
        <taxon>Pseudomonadati</taxon>
        <taxon>Pseudomonadota</taxon>
        <taxon>Gammaproteobacteria</taxon>
        <taxon>Vibrionales</taxon>
        <taxon>Vibrionaceae</taxon>
        <taxon>Vibrio</taxon>
    </lineage>
</organism>
<name>Q7MJW2_VIBVY</name>
<dbReference type="Proteomes" id="UP000002675">
    <property type="component" value="Chromosome I"/>
</dbReference>